<dbReference type="PANTHER" id="PTHR33164">
    <property type="entry name" value="TRANSCRIPTIONAL REGULATOR, MARR FAMILY"/>
    <property type="match status" value="1"/>
</dbReference>
<evidence type="ECO:0000313" key="3">
    <source>
        <dbReference type="Proteomes" id="UP000190637"/>
    </source>
</evidence>
<dbReference type="STRING" id="1122192.SAMN02745673_04901"/>
<accession>A0A1T4TET3</accession>
<gene>
    <name evidence="2" type="ORF">SAMN02745673_04901</name>
</gene>
<evidence type="ECO:0000259" key="1">
    <source>
        <dbReference type="PROSITE" id="PS50995"/>
    </source>
</evidence>
<dbReference type="AlphaFoldDB" id="A0A1T4TET3"/>
<feature type="domain" description="HTH marR-type" evidence="1">
    <location>
        <begin position="1"/>
        <end position="142"/>
    </location>
</feature>
<name>A0A1T4TET3_9ACTN</name>
<dbReference type="SUPFAM" id="SSF46785">
    <property type="entry name" value="Winged helix' DNA-binding domain"/>
    <property type="match status" value="1"/>
</dbReference>
<reference evidence="2 3" key="1">
    <citation type="submission" date="2017-02" db="EMBL/GenBank/DDBJ databases">
        <authorList>
            <person name="Peterson S.W."/>
        </authorList>
    </citation>
    <scope>NUCLEOTIDE SEQUENCE [LARGE SCALE GENOMIC DNA]</scope>
    <source>
        <strain evidence="2 3">DSM 45154</strain>
    </source>
</reference>
<dbReference type="EMBL" id="FUWS01000021">
    <property type="protein sequence ID" value="SKA38962.1"/>
    <property type="molecule type" value="Genomic_DNA"/>
</dbReference>
<dbReference type="SMART" id="SM00347">
    <property type="entry name" value="HTH_MARR"/>
    <property type="match status" value="1"/>
</dbReference>
<keyword evidence="2" id="KW-0238">DNA-binding</keyword>
<dbReference type="Gene3D" id="1.10.10.10">
    <property type="entry name" value="Winged helix-like DNA-binding domain superfamily/Winged helix DNA-binding domain"/>
    <property type="match status" value="1"/>
</dbReference>
<dbReference type="InterPro" id="IPR039422">
    <property type="entry name" value="MarR/SlyA-like"/>
</dbReference>
<dbReference type="OrthoDB" id="9806864at2"/>
<organism evidence="2 3">
    <name type="scientific">Marinactinospora thermotolerans DSM 45154</name>
    <dbReference type="NCBI Taxonomy" id="1122192"/>
    <lineage>
        <taxon>Bacteria</taxon>
        <taxon>Bacillati</taxon>
        <taxon>Actinomycetota</taxon>
        <taxon>Actinomycetes</taxon>
        <taxon>Streptosporangiales</taxon>
        <taxon>Nocardiopsidaceae</taxon>
        <taxon>Marinactinospora</taxon>
    </lineage>
</organism>
<dbReference type="InterPro" id="IPR036388">
    <property type="entry name" value="WH-like_DNA-bd_sf"/>
</dbReference>
<sequence length="147" mass="16542">MERDDSGFSDFLHAWDELMGAVVRARSRGASGGDNGLTLPQALFLGIVRDLERPTVGAVAAAAGVASPTATRMLQHLERKGMVHRHRAEDDERVTLIALTPRGDRAEREWWERVRGHQRRLFSAIPTELRPRLIGMLHDMRQVIDDL</sequence>
<dbReference type="InterPro" id="IPR000835">
    <property type="entry name" value="HTH_MarR-typ"/>
</dbReference>
<dbReference type="PANTHER" id="PTHR33164:SF57">
    <property type="entry name" value="MARR-FAMILY TRANSCRIPTIONAL REGULATOR"/>
    <property type="match status" value="1"/>
</dbReference>
<dbReference type="GO" id="GO:0003700">
    <property type="term" value="F:DNA-binding transcription factor activity"/>
    <property type="evidence" value="ECO:0007669"/>
    <property type="project" value="InterPro"/>
</dbReference>
<proteinExistence type="predicted"/>
<dbReference type="Pfam" id="PF01047">
    <property type="entry name" value="MarR"/>
    <property type="match status" value="1"/>
</dbReference>
<dbReference type="RefSeq" id="WP_078764110.1">
    <property type="nucleotide sequence ID" value="NZ_FUWS01000021.1"/>
</dbReference>
<dbReference type="PROSITE" id="PS50995">
    <property type="entry name" value="HTH_MARR_2"/>
    <property type="match status" value="1"/>
</dbReference>
<dbReference type="InterPro" id="IPR036390">
    <property type="entry name" value="WH_DNA-bd_sf"/>
</dbReference>
<keyword evidence="3" id="KW-1185">Reference proteome</keyword>
<dbReference type="Proteomes" id="UP000190637">
    <property type="component" value="Unassembled WGS sequence"/>
</dbReference>
<protein>
    <submittedName>
        <fullName evidence="2">DNA-binding transcriptional regulator, MarR family</fullName>
    </submittedName>
</protein>
<dbReference type="GO" id="GO:0006950">
    <property type="term" value="P:response to stress"/>
    <property type="evidence" value="ECO:0007669"/>
    <property type="project" value="TreeGrafter"/>
</dbReference>
<evidence type="ECO:0000313" key="2">
    <source>
        <dbReference type="EMBL" id="SKA38962.1"/>
    </source>
</evidence>
<dbReference type="GO" id="GO:0003677">
    <property type="term" value="F:DNA binding"/>
    <property type="evidence" value="ECO:0007669"/>
    <property type="project" value="UniProtKB-KW"/>
</dbReference>